<name>A0A972FUR8_9GAMM</name>
<protein>
    <submittedName>
        <fullName evidence="2">DUF1294 domain-containing protein</fullName>
    </submittedName>
</protein>
<keyword evidence="1" id="KW-0472">Membrane</keyword>
<dbReference type="EMBL" id="JAAXYH010000007">
    <property type="protein sequence ID" value="NMH65689.1"/>
    <property type="molecule type" value="Genomic_DNA"/>
</dbReference>
<dbReference type="RefSeq" id="WP_169564420.1">
    <property type="nucleotide sequence ID" value="NZ_JAAXYH010000007.1"/>
</dbReference>
<dbReference type="InterPro" id="IPR010718">
    <property type="entry name" value="DUF1294"/>
</dbReference>
<evidence type="ECO:0000313" key="3">
    <source>
        <dbReference type="Proteomes" id="UP000737113"/>
    </source>
</evidence>
<feature type="transmembrane region" description="Helical" evidence="1">
    <location>
        <begin position="98"/>
        <end position="117"/>
    </location>
</feature>
<feature type="transmembrane region" description="Helical" evidence="1">
    <location>
        <begin position="36"/>
        <end position="55"/>
    </location>
</feature>
<keyword evidence="1" id="KW-0812">Transmembrane</keyword>
<dbReference type="Proteomes" id="UP000737113">
    <property type="component" value="Unassembled WGS sequence"/>
</dbReference>
<keyword evidence="3" id="KW-1185">Reference proteome</keyword>
<sequence length="123" mass="13742">MKNNKRFASLLLALGFLGLLLVLTLAGRLPSYFLWSYALLSLVTFLVYAWDKSAAKRDAWRTQESSLHLLALCGGWPGALLASQLLRHKSLKLSFRLMFWLSVAANLLLLYALLYLTGTVNPA</sequence>
<proteinExistence type="predicted"/>
<keyword evidence="1" id="KW-1133">Transmembrane helix</keyword>
<gene>
    <name evidence="2" type="ORF">HC757_10980</name>
</gene>
<dbReference type="AlphaFoldDB" id="A0A972FUR8"/>
<evidence type="ECO:0000313" key="2">
    <source>
        <dbReference type="EMBL" id="NMH65689.1"/>
    </source>
</evidence>
<dbReference type="Pfam" id="PF06961">
    <property type="entry name" value="DUF1294"/>
    <property type="match status" value="1"/>
</dbReference>
<evidence type="ECO:0000256" key="1">
    <source>
        <dbReference type="SAM" id="Phobius"/>
    </source>
</evidence>
<accession>A0A972FUR8</accession>
<organism evidence="2 3">
    <name type="scientific">Shewanella salipaludis</name>
    <dbReference type="NCBI Taxonomy" id="2723052"/>
    <lineage>
        <taxon>Bacteria</taxon>
        <taxon>Pseudomonadati</taxon>
        <taxon>Pseudomonadota</taxon>
        <taxon>Gammaproteobacteria</taxon>
        <taxon>Alteromonadales</taxon>
        <taxon>Shewanellaceae</taxon>
        <taxon>Shewanella</taxon>
    </lineage>
</organism>
<reference evidence="2" key="1">
    <citation type="submission" date="2020-04" db="EMBL/GenBank/DDBJ databases">
        <title>Description of Shewanella salipaludis sp. nov., isolated from a salt marsh.</title>
        <authorList>
            <person name="Park S."/>
            <person name="Yoon J.-H."/>
        </authorList>
    </citation>
    <scope>NUCLEOTIDE SEQUENCE</scope>
    <source>
        <strain evidence="2">SHSM-M6</strain>
    </source>
</reference>
<comment type="caution">
    <text evidence="2">The sequence shown here is derived from an EMBL/GenBank/DDBJ whole genome shotgun (WGS) entry which is preliminary data.</text>
</comment>